<accession>A0A9Q0ZNP5</accession>
<keyword evidence="2" id="KW-1185">Reference proteome</keyword>
<evidence type="ECO:0000313" key="2">
    <source>
        <dbReference type="Proteomes" id="UP001151532"/>
    </source>
</evidence>
<dbReference type="InterPro" id="IPR007658">
    <property type="entry name" value="DUF594"/>
</dbReference>
<sequence>MLYLLVMNPSMLPVGMGQFVFEDTCAEAVSFFSTKGKLDVHKNLLEDYNTGLQQPGERFRSKNSVLSDACRLAQQLVDIPDKEQKWSLVADVWVEMLAYVAYQSNGRQHADQLRGGGEFLTHVWLLMAHFGLTEHFQIPQRREVARLIVR</sequence>
<dbReference type="Proteomes" id="UP001151532">
    <property type="component" value="Chromosome 7"/>
</dbReference>
<organism evidence="1 2">
    <name type="scientific">Salix purpurea</name>
    <name type="common">Purple osier willow</name>
    <dbReference type="NCBI Taxonomy" id="77065"/>
    <lineage>
        <taxon>Eukaryota</taxon>
        <taxon>Viridiplantae</taxon>
        <taxon>Streptophyta</taxon>
        <taxon>Embryophyta</taxon>
        <taxon>Tracheophyta</taxon>
        <taxon>Spermatophyta</taxon>
        <taxon>Magnoliopsida</taxon>
        <taxon>eudicotyledons</taxon>
        <taxon>Gunneridae</taxon>
        <taxon>Pentapetalae</taxon>
        <taxon>rosids</taxon>
        <taxon>fabids</taxon>
        <taxon>Malpighiales</taxon>
        <taxon>Salicaceae</taxon>
        <taxon>Saliceae</taxon>
        <taxon>Salix</taxon>
    </lineage>
</organism>
<comment type="caution">
    <text evidence="1">The sequence shown here is derived from an EMBL/GenBank/DDBJ whole genome shotgun (WGS) entry which is preliminary data.</text>
</comment>
<dbReference type="AlphaFoldDB" id="A0A9Q0ZNP5"/>
<dbReference type="PANTHER" id="PTHR31325">
    <property type="entry name" value="OS01G0798800 PROTEIN-RELATED"/>
    <property type="match status" value="1"/>
</dbReference>
<evidence type="ECO:0008006" key="3">
    <source>
        <dbReference type="Google" id="ProtNLM"/>
    </source>
</evidence>
<dbReference type="OrthoDB" id="1689146at2759"/>
<name>A0A9Q0ZNP5_SALPP</name>
<dbReference type="Pfam" id="PF04578">
    <property type="entry name" value="DUF594"/>
    <property type="match status" value="1"/>
</dbReference>
<proteinExistence type="predicted"/>
<dbReference type="EMBL" id="JAPFFK010000010">
    <property type="protein sequence ID" value="KAJ6741133.1"/>
    <property type="molecule type" value="Genomic_DNA"/>
</dbReference>
<gene>
    <name evidence="1" type="ORF">OIU79_001126</name>
</gene>
<reference evidence="1" key="2">
    <citation type="journal article" date="2023" name="Int. J. Mol. Sci.">
        <title>De Novo Assembly and Annotation of 11 Diverse Shrub Willow (Salix) Genomes Reveals Novel Gene Organization in Sex-Linked Regions.</title>
        <authorList>
            <person name="Hyden B."/>
            <person name="Feng K."/>
            <person name="Yates T.B."/>
            <person name="Jawdy S."/>
            <person name="Cereghino C."/>
            <person name="Smart L.B."/>
            <person name="Muchero W."/>
        </authorList>
    </citation>
    <scope>NUCLEOTIDE SEQUENCE</scope>
    <source>
        <tissue evidence="1">Shoot tip</tissue>
    </source>
</reference>
<evidence type="ECO:0000313" key="1">
    <source>
        <dbReference type="EMBL" id="KAJ6741133.1"/>
    </source>
</evidence>
<reference evidence="1" key="1">
    <citation type="submission" date="2022-11" db="EMBL/GenBank/DDBJ databases">
        <authorList>
            <person name="Hyden B.L."/>
            <person name="Feng K."/>
            <person name="Yates T."/>
            <person name="Jawdy S."/>
            <person name="Smart L.B."/>
            <person name="Muchero W."/>
        </authorList>
    </citation>
    <scope>NUCLEOTIDE SEQUENCE</scope>
    <source>
        <tissue evidence="1">Shoot tip</tissue>
    </source>
</reference>
<protein>
    <recommendedName>
        <fullName evidence="3">DUF4220 domain-containing protein</fullName>
    </recommendedName>
</protein>